<dbReference type="STRING" id="1123510.GCA_000620025_00108"/>
<proteinExistence type="predicted"/>
<dbReference type="Proteomes" id="UP000267342">
    <property type="component" value="Chromosome"/>
</dbReference>
<evidence type="ECO:0000313" key="2">
    <source>
        <dbReference type="Proteomes" id="UP000267342"/>
    </source>
</evidence>
<dbReference type="InterPro" id="IPR027417">
    <property type="entry name" value="P-loop_NTPase"/>
</dbReference>
<dbReference type="AlphaFoldDB" id="A0A348HB14"/>
<evidence type="ECO:0000313" key="1">
    <source>
        <dbReference type="EMBL" id="BBG28816.1"/>
    </source>
</evidence>
<gene>
    <name evidence="1" type="ORF">ZBT109_0016</name>
</gene>
<dbReference type="EMBL" id="AP018933">
    <property type="protein sequence ID" value="BBG28816.1"/>
    <property type="molecule type" value="Genomic_DNA"/>
</dbReference>
<accession>A0A348HB14</accession>
<reference evidence="1 2" key="1">
    <citation type="submission" date="2018-09" db="EMBL/GenBank/DDBJ databases">
        <title>Zymobacter palmae IAM14233 (=T109) whole genome analysis.</title>
        <authorList>
            <person name="Yanase H."/>
        </authorList>
    </citation>
    <scope>NUCLEOTIDE SEQUENCE [LARGE SCALE GENOMIC DNA]</scope>
    <source>
        <strain evidence="1 2">IAM14233</strain>
    </source>
</reference>
<dbReference type="SUPFAM" id="SSF52540">
    <property type="entry name" value="P-loop containing nucleoside triphosphate hydrolases"/>
    <property type="match status" value="1"/>
</dbReference>
<dbReference type="Pfam" id="PF13671">
    <property type="entry name" value="AAA_33"/>
    <property type="match status" value="1"/>
</dbReference>
<keyword evidence="1" id="KW-0808">Transferase</keyword>
<dbReference type="KEGG" id="zpl:ZBT109_0016"/>
<sequence length="391" mass="43620">MIRTLPSLLKRLAHYGYLDDTTLGDVDSLSGDALTSVLYSIADNLMARRKAPSWPDARYQTPNEAFDDCISRFEGVDLAPEEQEILTQLRPWGREAYARLAPTFQKRRDDGFTVPALGIAEGDVCGDLAVMAAESLSHDQLRTANVIADRYLEETGDYATLRVLIYFIAYVCLYRALEVVNDPESRLAYLREAGWVAEFRVPYLLIGTGVHGSGKGDFTYSAMKELGGIRIRANVERARILGKSVANTPDDFDEATTEQTYRRMAHITGLLLEAGYPVYIDGSCLTRAQRSLLRNEAEARGLAVMIVSFEADQATLEARVAERQRKVGLPVEDGLRILSEQQARFEPFDDEELFHLVHLDTTQPDANDTLVALIRENVRIPGTTIPIPPFS</sequence>
<dbReference type="GO" id="GO:0016301">
    <property type="term" value="F:kinase activity"/>
    <property type="evidence" value="ECO:0007669"/>
    <property type="project" value="UniProtKB-KW"/>
</dbReference>
<dbReference type="RefSeq" id="WP_051523627.1">
    <property type="nucleotide sequence ID" value="NZ_AP018933.1"/>
</dbReference>
<name>A0A348HB14_9GAMM</name>
<keyword evidence="2" id="KW-1185">Reference proteome</keyword>
<organism evidence="1 2">
    <name type="scientific">Zymobacter palmae</name>
    <dbReference type="NCBI Taxonomy" id="33074"/>
    <lineage>
        <taxon>Bacteria</taxon>
        <taxon>Pseudomonadati</taxon>
        <taxon>Pseudomonadota</taxon>
        <taxon>Gammaproteobacteria</taxon>
        <taxon>Oceanospirillales</taxon>
        <taxon>Halomonadaceae</taxon>
        <taxon>Zymobacter group</taxon>
        <taxon>Zymobacter</taxon>
    </lineage>
</organism>
<dbReference type="OrthoDB" id="9810277at2"/>
<protein>
    <submittedName>
        <fullName evidence="1">Predicted kinase</fullName>
    </submittedName>
</protein>
<keyword evidence="1" id="KW-0418">Kinase</keyword>
<dbReference type="Gene3D" id="3.40.50.300">
    <property type="entry name" value="P-loop containing nucleotide triphosphate hydrolases"/>
    <property type="match status" value="1"/>
</dbReference>